<reference evidence="1 2" key="1">
    <citation type="submission" date="2023-05" db="EMBL/GenBank/DDBJ databases">
        <title>Draft genome of Paenibacillus sp. CCS26.</title>
        <authorList>
            <person name="Akita H."/>
            <person name="Shinto Y."/>
            <person name="Kimura Z."/>
        </authorList>
    </citation>
    <scope>NUCLEOTIDE SEQUENCE [LARGE SCALE GENOMIC DNA]</scope>
    <source>
        <strain evidence="1 2">CCS26</strain>
    </source>
</reference>
<proteinExistence type="predicted"/>
<evidence type="ECO:0000313" key="2">
    <source>
        <dbReference type="Proteomes" id="UP001285921"/>
    </source>
</evidence>
<accession>A0ABQ6NKX3</accession>
<name>A0ABQ6NKX3_9BACL</name>
<organism evidence="1 2">
    <name type="scientific">Paenibacillus glycanilyticus</name>
    <dbReference type="NCBI Taxonomy" id="126569"/>
    <lineage>
        <taxon>Bacteria</taxon>
        <taxon>Bacillati</taxon>
        <taxon>Bacillota</taxon>
        <taxon>Bacilli</taxon>
        <taxon>Bacillales</taxon>
        <taxon>Paenibacillaceae</taxon>
        <taxon>Paenibacillus</taxon>
    </lineage>
</organism>
<dbReference type="Proteomes" id="UP001285921">
    <property type="component" value="Unassembled WGS sequence"/>
</dbReference>
<gene>
    <name evidence="1" type="ORF">PghCCS26_28750</name>
</gene>
<protein>
    <submittedName>
        <fullName evidence="1">Uncharacterized protein</fullName>
    </submittedName>
</protein>
<keyword evidence="2" id="KW-1185">Reference proteome</keyword>
<evidence type="ECO:0000313" key="1">
    <source>
        <dbReference type="EMBL" id="GMK45747.1"/>
    </source>
</evidence>
<sequence length="48" mass="5122">MRKTGPKWATGGSLTMCDIVKAGEEGEEGELNDAAGPLSRKWTLLKST</sequence>
<dbReference type="EMBL" id="BTCL01000008">
    <property type="protein sequence ID" value="GMK45747.1"/>
    <property type="molecule type" value="Genomic_DNA"/>
</dbReference>
<comment type="caution">
    <text evidence="1">The sequence shown here is derived from an EMBL/GenBank/DDBJ whole genome shotgun (WGS) entry which is preliminary data.</text>
</comment>